<gene>
    <name evidence="4" type="ORF">ACFQ5K_06120</name>
</gene>
<dbReference type="InterPro" id="IPR046947">
    <property type="entry name" value="LytR-like"/>
</dbReference>
<evidence type="ECO:0000259" key="2">
    <source>
        <dbReference type="PROSITE" id="PS50110"/>
    </source>
</evidence>
<comment type="caution">
    <text evidence="4">The sequence shown here is derived from an EMBL/GenBank/DDBJ whole genome shotgun (WGS) entry which is preliminary data.</text>
</comment>
<evidence type="ECO:0000259" key="3">
    <source>
        <dbReference type="PROSITE" id="PS50930"/>
    </source>
</evidence>
<dbReference type="SMART" id="SM00448">
    <property type="entry name" value="REC"/>
    <property type="match status" value="1"/>
</dbReference>
<dbReference type="Gene3D" id="3.40.50.2300">
    <property type="match status" value="1"/>
</dbReference>
<organism evidence="4 5">
    <name type="scientific">Lacticaseibacillus hegangensis</name>
    <dbReference type="NCBI Taxonomy" id="2486010"/>
    <lineage>
        <taxon>Bacteria</taxon>
        <taxon>Bacillati</taxon>
        <taxon>Bacillota</taxon>
        <taxon>Bacilli</taxon>
        <taxon>Lactobacillales</taxon>
        <taxon>Lactobacillaceae</taxon>
        <taxon>Lacticaseibacillus</taxon>
    </lineage>
</organism>
<dbReference type="InterPro" id="IPR011006">
    <property type="entry name" value="CheY-like_superfamily"/>
</dbReference>
<dbReference type="Pfam" id="PF00072">
    <property type="entry name" value="Response_reg"/>
    <property type="match status" value="1"/>
</dbReference>
<dbReference type="SUPFAM" id="SSF52172">
    <property type="entry name" value="CheY-like"/>
    <property type="match status" value="1"/>
</dbReference>
<dbReference type="InterPro" id="IPR007492">
    <property type="entry name" value="LytTR_DNA-bd_dom"/>
</dbReference>
<evidence type="ECO:0000313" key="4">
    <source>
        <dbReference type="EMBL" id="MFD1440942.1"/>
    </source>
</evidence>
<keyword evidence="5" id="KW-1185">Reference proteome</keyword>
<dbReference type="EMBL" id="JBHTOK010000053">
    <property type="protein sequence ID" value="MFD1440942.1"/>
    <property type="molecule type" value="Genomic_DNA"/>
</dbReference>
<protein>
    <submittedName>
        <fullName evidence="4">LytR/AlgR family response regulator transcription factor</fullName>
    </submittedName>
</protein>
<dbReference type="PANTHER" id="PTHR37299">
    <property type="entry name" value="TRANSCRIPTIONAL REGULATOR-RELATED"/>
    <property type="match status" value="1"/>
</dbReference>
<accession>A0ABW4CYK3</accession>
<feature type="domain" description="Response regulatory" evidence="2">
    <location>
        <begin position="2"/>
        <end position="119"/>
    </location>
</feature>
<feature type="domain" description="HTH LytTR-type" evidence="3">
    <location>
        <begin position="142"/>
        <end position="225"/>
    </location>
</feature>
<dbReference type="PROSITE" id="PS50110">
    <property type="entry name" value="RESPONSE_REGULATORY"/>
    <property type="match status" value="1"/>
</dbReference>
<dbReference type="CDD" id="cd00156">
    <property type="entry name" value="REC"/>
    <property type="match status" value="1"/>
</dbReference>
<feature type="modified residue" description="4-aspartylphosphate" evidence="1">
    <location>
        <position position="56"/>
    </location>
</feature>
<reference evidence="5" key="1">
    <citation type="journal article" date="2019" name="Int. J. Syst. Evol. Microbiol.">
        <title>The Global Catalogue of Microorganisms (GCM) 10K type strain sequencing project: providing services to taxonomists for standard genome sequencing and annotation.</title>
        <authorList>
            <consortium name="The Broad Institute Genomics Platform"/>
            <consortium name="The Broad Institute Genome Sequencing Center for Infectious Disease"/>
            <person name="Wu L."/>
            <person name="Ma J."/>
        </authorList>
    </citation>
    <scope>NUCLEOTIDE SEQUENCE [LARGE SCALE GENOMIC DNA]</scope>
    <source>
        <strain evidence="5">CCM 8912</strain>
    </source>
</reference>
<evidence type="ECO:0000256" key="1">
    <source>
        <dbReference type="PROSITE-ProRule" id="PRU00169"/>
    </source>
</evidence>
<dbReference type="Proteomes" id="UP001597212">
    <property type="component" value="Unassembled WGS sequence"/>
</dbReference>
<sequence>MQVAIVEDEPTTQMAITTVFRAAAEQMGDLQWQCFASGEALLFALPEHTFDLVLLDIRLAGIDGMTTAKKIRQKDADLPLAFLSNYDQYVFDGYDVSAIGYRLKPLTLEKLLPLLAKVAKAKLQPALMVQTTAGLEKVFFYDVRFIEVQGHDCLLHLQERVVMVKQPLSELAAQLDDRFVKTHRAYLVNLGYVSALDGAQLTLNDGTTLPVARGQKQAVRQALLAHYRGLAHE</sequence>
<dbReference type="Gene3D" id="2.40.50.1020">
    <property type="entry name" value="LytTr DNA-binding domain"/>
    <property type="match status" value="1"/>
</dbReference>
<dbReference type="PANTHER" id="PTHR37299:SF1">
    <property type="entry name" value="STAGE 0 SPORULATION PROTEIN A HOMOLOG"/>
    <property type="match status" value="1"/>
</dbReference>
<proteinExistence type="predicted"/>
<dbReference type="InterPro" id="IPR001789">
    <property type="entry name" value="Sig_transdc_resp-reg_receiver"/>
</dbReference>
<name>A0ABW4CYK3_9LACO</name>
<evidence type="ECO:0000313" key="5">
    <source>
        <dbReference type="Proteomes" id="UP001597212"/>
    </source>
</evidence>
<dbReference type="PROSITE" id="PS50930">
    <property type="entry name" value="HTH_LYTTR"/>
    <property type="match status" value="1"/>
</dbReference>
<dbReference type="SMART" id="SM00850">
    <property type="entry name" value="LytTR"/>
    <property type="match status" value="1"/>
</dbReference>
<dbReference type="Pfam" id="PF04397">
    <property type="entry name" value="LytTR"/>
    <property type="match status" value="1"/>
</dbReference>
<dbReference type="RefSeq" id="WP_164506264.1">
    <property type="nucleotide sequence ID" value="NZ_JBHTOK010000053.1"/>
</dbReference>
<keyword evidence="1" id="KW-0597">Phosphoprotein</keyword>